<feature type="signal peptide" evidence="1">
    <location>
        <begin position="1"/>
        <end position="26"/>
    </location>
</feature>
<accession>A0A494RDF5</accession>
<keyword evidence="1" id="KW-0732">Signal</keyword>
<organism evidence="2 3">
    <name type="scientific">Brevundimonas naejangsanensis</name>
    <dbReference type="NCBI Taxonomy" id="588932"/>
    <lineage>
        <taxon>Bacteria</taxon>
        <taxon>Pseudomonadati</taxon>
        <taxon>Pseudomonadota</taxon>
        <taxon>Alphaproteobacteria</taxon>
        <taxon>Caulobacterales</taxon>
        <taxon>Caulobacteraceae</taxon>
        <taxon>Brevundimonas</taxon>
    </lineage>
</organism>
<evidence type="ECO:0000313" key="2">
    <source>
        <dbReference type="EMBL" id="AYG94347.1"/>
    </source>
</evidence>
<protein>
    <submittedName>
        <fullName evidence="2">Uncharacterized protein</fullName>
    </submittedName>
</protein>
<proteinExistence type="predicted"/>
<dbReference type="AlphaFoldDB" id="A0A494RDF5"/>
<feature type="chain" id="PRO_5019838305" evidence="1">
    <location>
        <begin position="27"/>
        <end position="242"/>
    </location>
</feature>
<dbReference type="RefSeq" id="WP_121481503.1">
    <property type="nucleotide sequence ID" value="NZ_CP032707.1"/>
</dbReference>
<gene>
    <name evidence="2" type="ORF">D8I30_03460</name>
</gene>
<reference evidence="2 3" key="1">
    <citation type="submission" date="2018-10" db="EMBL/GenBank/DDBJ databases">
        <title>Complete genome sequence of Brevundimonas naejangsanensis BRV3.</title>
        <authorList>
            <person name="Berrios L."/>
            <person name="Ely B."/>
        </authorList>
    </citation>
    <scope>NUCLEOTIDE SEQUENCE [LARGE SCALE GENOMIC DNA]</scope>
    <source>
        <strain evidence="2 3">BRV3</strain>
    </source>
</reference>
<name>A0A494RDF5_9CAUL</name>
<sequence length="242" mass="25685">MSRKVIIFAALAAAATAGIVGTPVTAQQPFAGRTVAVPAARGETEPGAVYAGNWTAIYTGLQAMVARPADEDEAVIAEVRAMGEAAPPPYLMEMGRRLAKTNLGEGAYWFQLGRLRGTWDGYSCIDRSARGGLQIVDMTINQTDPDAFKGLFAPAVQLAAFERLGDGSPIFAGRASAWWICSHGIQATMNGMNGGGGGQLVPVTRWLMADQQRTALKQEMREMIAQVITADKAEPEAEPASQ</sequence>
<dbReference type="Proteomes" id="UP000276984">
    <property type="component" value="Chromosome"/>
</dbReference>
<dbReference type="EMBL" id="CP032707">
    <property type="protein sequence ID" value="AYG94347.1"/>
    <property type="molecule type" value="Genomic_DNA"/>
</dbReference>
<keyword evidence="3" id="KW-1185">Reference proteome</keyword>
<evidence type="ECO:0000256" key="1">
    <source>
        <dbReference type="SAM" id="SignalP"/>
    </source>
</evidence>
<evidence type="ECO:0000313" key="3">
    <source>
        <dbReference type="Proteomes" id="UP000276984"/>
    </source>
</evidence>
<dbReference type="OrthoDB" id="7630621at2"/>